<dbReference type="Proteomes" id="UP000317638">
    <property type="component" value="Unassembled WGS sequence"/>
</dbReference>
<comment type="similarity">
    <text evidence="5">Belongs to the glutamate--cysteine ligase type 2 family. YbdK subfamily.</text>
</comment>
<dbReference type="GO" id="GO:0004357">
    <property type="term" value="F:glutamate-cysteine ligase activity"/>
    <property type="evidence" value="ECO:0007669"/>
    <property type="project" value="UniProtKB-EC"/>
</dbReference>
<dbReference type="InterPro" id="IPR014746">
    <property type="entry name" value="Gln_synth/guanido_kin_cat_dom"/>
</dbReference>
<dbReference type="HAMAP" id="MF_01609">
    <property type="entry name" value="Glu_cys_ligase_2"/>
    <property type="match status" value="1"/>
</dbReference>
<dbReference type="GO" id="GO:0042398">
    <property type="term" value="P:modified amino acid biosynthetic process"/>
    <property type="evidence" value="ECO:0007669"/>
    <property type="project" value="InterPro"/>
</dbReference>
<dbReference type="EMBL" id="VKKG01000003">
    <property type="protein sequence ID" value="TRY18344.1"/>
    <property type="molecule type" value="Genomic_DNA"/>
</dbReference>
<name>A0A553K0W5_9ACTN</name>
<dbReference type="PANTHER" id="PTHR36510:SF1">
    <property type="entry name" value="GLUTAMATE--CYSTEINE LIGASE 2-RELATED"/>
    <property type="match status" value="1"/>
</dbReference>
<evidence type="ECO:0000256" key="5">
    <source>
        <dbReference type="HAMAP-Rule" id="MF_01609"/>
    </source>
</evidence>
<dbReference type="PANTHER" id="PTHR36510">
    <property type="entry name" value="GLUTAMATE--CYSTEINE LIGASE 2-RELATED"/>
    <property type="match status" value="1"/>
</dbReference>
<dbReference type="AlphaFoldDB" id="A0A553K0W5"/>
<evidence type="ECO:0000256" key="3">
    <source>
        <dbReference type="ARBA" id="ARBA00022840"/>
    </source>
</evidence>
<evidence type="ECO:0000256" key="2">
    <source>
        <dbReference type="ARBA" id="ARBA00022741"/>
    </source>
</evidence>
<comment type="function">
    <text evidence="5">ATP-dependent carboxylate-amine ligase which exhibits weak glutamate--cysteine ligase activity.</text>
</comment>
<comment type="caution">
    <text evidence="6">The sequence shown here is derived from an EMBL/GenBank/DDBJ whole genome shotgun (WGS) entry which is preliminary data.</text>
</comment>
<dbReference type="Gene3D" id="3.30.590.20">
    <property type="match status" value="1"/>
</dbReference>
<dbReference type="InterPro" id="IPR006336">
    <property type="entry name" value="GCS2"/>
</dbReference>
<dbReference type="GO" id="GO:0005524">
    <property type="term" value="F:ATP binding"/>
    <property type="evidence" value="ECO:0007669"/>
    <property type="project" value="UniProtKB-KW"/>
</dbReference>
<dbReference type="Pfam" id="PF04107">
    <property type="entry name" value="GCS2"/>
    <property type="match status" value="1"/>
</dbReference>
<keyword evidence="3 5" id="KW-0067">ATP-binding</keyword>
<dbReference type="NCBIfam" id="TIGR02050">
    <property type="entry name" value="gshA_cyan_rel"/>
    <property type="match status" value="1"/>
</dbReference>
<sequence length="396" mass="42625">MRRFGVEEEFLVVEADSLTMVPLGEDIAVQHRRMGPRDISGAGVARGLLDRWAARSQHELEPELHQEQLEVAGPPVLTFGAQLDSIRMGRALADAAARESGARVVALASPVWRQEPHLTHGDRAREIGCDFGLLAAEQLSCGTHVHVEVASRQEGVQVLDRIRPWLHVLLALSANSPFWYGQDSDFASFRYQSWSRWPTAGPSDVLGSVLAYDCRTRALLRAGAATDTGMLYFDARLSDHCPTVEVRIADVCPDARHTAGIAALTRALVATAARQWALGEAPSQASTAQLRAWAWHAARHGLGETLGTPHGGAQLPAPEVVSQLLDLVMPDLIDAGDADDVTQVVADIVDTGSGATAQRAAFAARRELRDVVAAALRLTHGERPPDEPSSLGRLSA</sequence>
<dbReference type="RefSeq" id="WP_143938320.1">
    <property type="nucleotide sequence ID" value="NZ_VKKG01000003.1"/>
</dbReference>
<dbReference type="OrthoDB" id="9769628at2"/>
<dbReference type="EC" id="6.3.2.2" evidence="5"/>
<proteinExistence type="inferred from homology"/>
<dbReference type="NCBIfam" id="NF010041">
    <property type="entry name" value="PRK13517.1-1"/>
    <property type="match status" value="1"/>
</dbReference>
<accession>A0A553K0W5</accession>
<evidence type="ECO:0000313" key="6">
    <source>
        <dbReference type="EMBL" id="TRY18344.1"/>
    </source>
</evidence>
<organism evidence="6 7">
    <name type="scientific">Tessaracoccus rhinocerotis</name>
    <dbReference type="NCBI Taxonomy" id="1689449"/>
    <lineage>
        <taxon>Bacteria</taxon>
        <taxon>Bacillati</taxon>
        <taxon>Actinomycetota</taxon>
        <taxon>Actinomycetes</taxon>
        <taxon>Propionibacteriales</taxon>
        <taxon>Propionibacteriaceae</taxon>
        <taxon>Tessaracoccus</taxon>
    </lineage>
</organism>
<reference evidence="6 7" key="1">
    <citation type="submission" date="2019-07" db="EMBL/GenBank/DDBJ databases">
        <authorList>
            <person name="Zhou L.-Y."/>
        </authorList>
    </citation>
    <scope>NUCLEOTIDE SEQUENCE [LARGE SCALE GENOMIC DNA]</scope>
    <source>
        <strain evidence="6 7">YIM 101269</strain>
    </source>
</reference>
<evidence type="ECO:0000256" key="4">
    <source>
        <dbReference type="ARBA" id="ARBA00048819"/>
    </source>
</evidence>
<comment type="catalytic activity">
    <reaction evidence="4 5">
        <text>L-cysteine + L-glutamate + ATP = gamma-L-glutamyl-L-cysteine + ADP + phosphate + H(+)</text>
        <dbReference type="Rhea" id="RHEA:13285"/>
        <dbReference type="ChEBI" id="CHEBI:15378"/>
        <dbReference type="ChEBI" id="CHEBI:29985"/>
        <dbReference type="ChEBI" id="CHEBI:30616"/>
        <dbReference type="ChEBI" id="CHEBI:35235"/>
        <dbReference type="ChEBI" id="CHEBI:43474"/>
        <dbReference type="ChEBI" id="CHEBI:58173"/>
        <dbReference type="ChEBI" id="CHEBI:456216"/>
        <dbReference type="EC" id="6.3.2.2"/>
    </reaction>
</comment>
<evidence type="ECO:0000313" key="7">
    <source>
        <dbReference type="Proteomes" id="UP000317638"/>
    </source>
</evidence>
<evidence type="ECO:0000256" key="1">
    <source>
        <dbReference type="ARBA" id="ARBA00022598"/>
    </source>
</evidence>
<protein>
    <recommendedName>
        <fullName evidence="5">Putative glutamate--cysteine ligase 2</fullName>
        <ecNumber evidence="5">6.3.2.2</ecNumber>
    </recommendedName>
    <alternativeName>
        <fullName evidence="5">Gamma-glutamylcysteine synthetase 2</fullName>
        <shortName evidence="5">GCS 2</shortName>
        <shortName evidence="5">Gamma-GCS 2</shortName>
    </alternativeName>
</protein>
<dbReference type="InterPro" id="IPR050141">
    <property type="entry name" value="GCL_type2/YbdK_subfam"/>
</dbReference>
<dbReference type="SUPFAM" id="SSF55931">
    <property type="entry name" value="Glutamine synthetase/guanido kinase"/>
    <property type="match status" value="1"/>
</dbReference>
<keyword evidence="1 5" id="KW-0436">Ligase</keyword>
<keyword evidence="7" id="KW-1185">Reference proteome</keyword>
<gene>
    <name evidence="6" type="ORF">FOJ82_09975</name>
</gene>
<dbReference type="InterPro" id="IPR011793">
    <property type="entry name" value="YbdK"/>
</dbReference>
<keyword evidence="2 5" id="KW-0547">Nucleotide-binding</keyword>